<organism evidence="6">
    <name type="scientific">Bifidobacterium fermentum</name>
    <dbReference type="NCBI Taxonomy" id="3059035"/>
    <lineage>
        <taxon>Bacteria</taxon>
        <taxon>Bacillati</taxon>
        <taxon>Actinomycetota</taxon>
        <taxon>Actinomycetes</taxon>
        <taxon>Bifidobacteriales</taxon>
        <taxon>Bifidobacteriaceae</taxon>
        <taxon>Bifidobacterium</taxon>
    </lineage>
</organism>
<dbReference type="PRINTS" id="PR00081">
    <property type="entry name" value="GDHRDH"/>
</dbReference>
<dbReference type="AlphaFoldDB" id="A0AB39UL63"/>
<name>A0AB39UL63_9BIFI</name>
<dbReference type="GO" id="GO:0016491">
    <property type="term" value="F:oxidoreductase activity"/>
    <property type="evidence" value="ECO:0007669"/>
    <property type="project" value="UniProtKB-KW"/>
</dbReference>
<sequence>MVTYGQKSQERRTPSGKASRQGTALVTGAGGAVGGSVVRGLIRQGWRVLAIVRSYTDAKELNSIHDVEAFTLDLSSSEDLLAWSRELNDREHAGIDLVVHAAAVAVVGRADHATAEDWGTVLKTNVVAPSLLTTGLLPAIRSVKGTVVFINSGAGERAVENHSIYAASKHALRGYADTLRLEEASNGVRVSTIYPGQINTKMLHAINDRLGIEFVPQAYIDPQTVADAVLWIARAGEDVQITNVDLRPRQEVSAAFIV</sequence>
<evidence type="ECO:0000256" key="1">
    <source>
        <dbReference type="ARBA" id="ARBA00006484"/>
    </source>
</evidence>
<dbReference type="EMBL" id="CP129683">
    <property type="protein sequence ID" value="XDS49957.1"/>
    <property type="molecule type" value="Genomic_DNA"/>
</dbReference>
<dbReference type="GO" id="GO:0016020">
    <property type="term" value="C:membrane"/>
    <property type="evidence" value="ECO:0007669"/>
    <property type="project" value="TreeGrafter"/>
</dbReference>
<gene>
    <name evidence="6" type="ORF">QN062_05970</name>
    <name evidence="5" type="ORF">QN216_00165</name>
    <name evidence="4" type="ORF">QN217_10685</name>
</gene>
<reference evidence="6" key="1">
    <citation type="submission" date="2023-07" db="EMBL/GenBank/DDBJ databases">
        <title>Bifidobacterium aquikefiriaerophilum sp. nov. and Bifidobacterium eccum sp. nov., isolated from water kefir.</title>
        <authorList>
            <person name="Breselge S."/>
            <person name="Bellassi P."/>
            <person name="Barcenilla C."/>
            <person name="Alvarez-Ordonez A."/>
            <person name="Morelli L."/>
            <person name="Cotter P.D."/>
        </authorList>
    </citation>
    <scope>NUCLEOTIDE SEQUENCE</scope>
    <source>
        <strain evidence="6">WK012_4_13</strain>
        <strain evidence="5">WK013_4_14</strain>
        <strain evidence="4">WK048_4_13</strain>
    </source>
</reference>
<evidence type="ECO:0000313" key="6">
    <source>
        <dbReference type="EMBL" id="XDS49957.1"/>
    </source>
</evidence>
<dbReference type="EMBL" id="CP129682">
    <property type="protein sequence ID" value="XDS48730.1"/>
    <property type="molecule type" value="Genomic_DNA"/>
</dbReference>
<dbReference type="RefSeq" id="WP_369340928.1">
    <property type="nucleotide sequence ID" value="NZ_CP129675.1"/>
</dbReference>
<dbReference type="InterPro" id="IPR020904">
    <property type="entry name" value="Sc_DH/Rdtase_CS"/>
</dbReference>
<evidence type="ECO:0000313" key="4">
    <source>
        <dbReference type="EMBL" id="XDS46566.1"/>
    </source>
</evidence>
<dbReference type="PANTHER" id="PTHR44196:SF1">
    <property type="entry name" value="DEHYDROGENASE_REDUCTASE SDR FAMILY MEMBER 7B"/>
    <property type="match status" value="1"/>
</dbReference>
<dbReference type="PANTHER" id="PTHR44196">
    <property type="entry name" value="DEHYDROGENASE/REDUCTASE SDR FAMILY MEMBER 7B"/>
    <property type="match status" value="1"/>
</dbReference>
<proteinExistence type="inferred from homology"/>
<keyword evidence="2" id="KW-0560">Oxidoreductase</keyword>
<feature type="region of interest" description="Disordered" evidence="3">
    <location>
        <begin position="1"/>
        <end position="23"/>
    </location>
</feature>
<dbReference type="SUPFAM" id="SSF51735">
    <property type="entry name" value="NAD(P)-binding Rossmann-fold domains"/>
    <property type="match status" value="1"/>
</dbReference>
<dbReference type="Gene3D" id="3.40.50.720">
    <property type="entry name" value="NAD(P)-binding Rossmann-like Domain"/>
    <property type="match status" value="1"/>
</dbReference>
<evidence type="ECO:0000313" key="5">
    <source>
        <dbReference type="EMBL" id="XDS48730.1"/>
    </source>
</evidence>
<dbReference type="KEGG" id="bfk:QN062_05970"/>
<accession>A0AB39UL63</accession>
<dbReference type="NCBIfam" id="NF006073">
    <property type="entry name" value="PRK08219.1"/>
    <property type="match status" value="1"/>
</dbReference>
<protein>
    <submittedName>
        <fullName evidence="6">SDR family oxidoreductase</fullName>
    </submittedName>
</protein>
<dbReference type="InterPro" id="IPR002347">
    <property type="entry name" value="SDR_fam"/>
</dbReference>
<dbReference type="Pfam" id="PF00106">
    <property type="entry name" value="adh_short"/>
    <property type="match status" value="1"/>
</dbReference>
<evidence type="ECO:0000256" key="3">
    <source>
        <dbReference type="SAM" id="MobiDB-lite"/>
    </source>
</evidence>
<comment type="similarity">
    <text evidence="1">Belongs to the short-chain dehydrogenases/reductases (SDR) family.</text>
</comment>
<evidence type="ECO:0000256" key="2">
    <source>
        <dbReference type="ARBA" id="ARBA00023002"/>
    </source>
</evidence>
<dbReference type="InterPro" id="IPR036291">
    <property type="entry name" value="NAD(P)-bd_dom_sf"/>
</dbReference>
<dbReference type="EMBL" id="CP129675">
    <property type="protein sequence ID" value="XDS46566.1"/>
    <property type="molecule type" value="Genomic_DNA"/>
</dbReference>
<dbReference type="PROSITE" id="PS00061">
    <property type="entry name" value="ADH_SHORT"/>
    <property type="match status" value="1"/>
</dbReference>